<dbReference type="OrthoDB" id="439917at2759"/>
<gene>
    <name evidence="3" type="ORF">C6P46_006062</name>
</gene>
<evidence type="ECO:0000259" key="2">
    <source>
        <dbReference type="Pfam" id="PF21671"/>
    </source>
</evidence>
<feature type="domain" description="Protein CPL1-like" evidence="2">
    <location>
        <begin position="253"/>
        <end position="311"/>
    </location>
</feature>
<dbReference type="PANTHER" id="PTHR35192:SF2">
    <property type="entry name" value="APPLE DOMAIN-CONTAINING PROTEIN"/>
    <property type="match status" value="1"/>
</dbReference>
<evidence type="ECO:0000313" key="4">
    <source>
        <dbReference type="Proteomes" id="UP000777482"/>
    </source>
</evidence>
<dbReference type="AlphaFoldDB" id="A0A9P6VZD5"/>
<comment type="caution">
    <text evidence="3">The sequence shown here is derived from an EMBL/GenBank/DDBJ whole genome shotgun (WGS) entry which is preliminary data.</text>
</comment>
<sequence>MHAALSVLSLATLASVASAQYLAPVGQGYGRFPCDPNNAASCTNLPDLSALTNNGPASDSYQGTSPAPTGAQCVQEAATGGYFCGIQGAACSSDSNCDNGSCQNGQCVGDFSTACSQNTQCLGYLYCLNVVDLPASGTCGGINAYCQDFILPGLGVSGTALQTQTDYNCQSGFCSSSGYCANKVTTVGGDCSFDMTRGCGAGLTPVSNGATCTCQLATGPSQRARARRSEVQRRAGTCPASHTACSVDGVKGFECIDTTSNIEQCGGCASEGGVDCTSIEGVAAVGCVAGVCEIWSCEDGYSFDADQGLCVPSA</sequence>
<name>A0A9P6VZD5_RHOMI</name>
<protein>
    <recommendedName>
        <fullName evidence="2">Protein CPL1-like domain-containing protein</fullName>
    </recommendedName>
</protein>
<evidence type="ECO:0000256" key="1">
    <source>
        <dbReference type="SAM" id="SignalP"/>
    </source>
</evidence>
<dbReference type="InterPro" id="IPR048661">
    <property type="entry name" value="CPL1-like"/>
</dbReference>
<keyword evidence="4" id="KW-1185">Reference proteome</keyword>
<reference evidence="3 4" key="1">
    <citation type="submission" date="2020-11" db="EMBL/GenBank/DDBJ databases">
        <title>Kefir isolates.</title>
        <authorList>
            <person name="Marcisauskas S."/>
            <person name="Kim Y."/>
            <person name="Blasche S."/>
        </authorList>
    </citation>
    <scope>NUCLEOTIDE SEQUENCE [LARGE SCALE GENOMIC DNA]</scope>
    <source>
        <strain evidence="3 4">KR</strain>
    </source>
</reference>
<dbReference type="PANTHER" id="PTHR35192">
    <property type="entry name" value="PROTEIN, PUTATIVE-RELATED"/>
    <property type="match status" value="1"/>
</dbReference>
<feature type="chain" id="PRO_5040291909" description="Protein CPL1-like domain-containing protein" evidence="1">
    <location>
        <begin position="20"/>
        <end position="314"/>
    </location>
</feature>
<proteinExistence type="predicted"/>
<dbReference type="Proteomes" id="UP000777482">
    <property type="component" value="Unassembled WGS sequence"/>
</dbReference>
<keyword evidence="1" id="KW-0732">Signal</keyword>
<dbReference type="EMBL" id="PUHQ01000071">
    <property type="protein sequence ID" value="KAG0658103.1"/>
    <property type="molecule type" value="Genomic_DNA"/>
</dbReference>
<organism evidence="3 4">
    <name type="scientific">Rhodotorula mucilaginosa</name>
    <name type="common">Yeast</name>
    <name type="synonym">Rhodotorula rubra</name>
    <dbReference type="NCBI Taxonomy" id="5537"/>
    <lineage>
        <taxon>Eukaryota</taxon>
        <taxon>Fungi</taxon>
        <taxon>Dikarya</taxon>
        <taxon>Basidiomycota</taxon>
        <taxon>Pucciniomycotina</taxon>
        <taxon>Microbotryomycetes</taxon>
        <taxon>Sporidiobolales</taxon>
        <taxon>Sporidiobolaceae</taxon>
        <taxon>Rhodotorula</taxon>
    </lineage>
</organism>
<dbReference type="Pfam" id="PF21671">
    <property type="entry name" value="CPL1-like"/>
    <property type="match status" value="1"/>
</dbReference>
<dbReference type="InterPro" id="IPR038955">
    <property type="entry name" value="PriA/CPL1_fungi"/>
</dbReference>
<evidence type="ECO:0000313" key="3">
    <source>
        <dbReference type="EMBL" id="KAG0658103.1"/>
    </source>
</evidence>
<accession>A0A9P6VZD5</accession>
<feature type="signal peptide" evidence="1">
    <location>
        <begin position="1"/>
        <end position="19"/>
    </location>
</feature>